<protein>
    <submittedName>
        <fullName evidence="1">Uncharacterized protein</fullName>
    </submittedName>
</protein>
<comment type="caution">
    <text evidence="1">The sequence shown here is derived from an EMBL/GenBank/DDBJ whole genome shotgun (WGS) entry which is preliminary data.</text>
</comment>
<keyword evidence="2" id="KW-1185">Reference proteome</keyword>
<name>A0AAN9ML76_PHACN</name>
<accession>A0AAN9ML76</accession>
<reference evidence="1 2" key="1">
    <citation type="submission" date="2024-01" db="EMBL/GenBank/DDBJ databases">
        <title>The genomes of 5 underutilized Papilionoideae crops provide insights into root nodulation and disease resistanc.</title>
        <authorList>
            <person name="Jiang F."/>
        </authorList>
    </citation>
    <scope>NUCLEOTIDE SEQUENCE [LARGE SCALE GENOMIC DNA]</scope>
    <source>
        <strain evidence="1">JINMINGXINNONG_FW02</strain>
        <tissue evidence="1">Leaves</tissue>
    </source>
</reference>
<gene>
    <name evidence="1" type="ORF">VNO80_20389</name>
</gene>
<sequence>MSKAMEDPRKYFMRLNCGGPPVQVKEFKTPIYPDGEEQGVFCVRRSITFCVGKRFCAFDIIEKCKNDIVYSVNIEVREQFAESSGAQTSMWFVRNNRYDVLCSVRTLSSGSYESFRRNYSAPSLPDIETTGLFCHMSGCGSFFTLEKKKFDASEVVERVKTTHAFLFGGDETLSVKVKITNDRKVGLRVEVERPVKLTLDYSYSVFEKMEEKMEREIRNNVLSILRNVSDRDSGDKHNKEPYLQTPSLVQYQERCAGPRVVPLANFEYGEREP</sequence>
<proteinExistence type="predicted"/>
<dbReference type="EMBL" id="JAYMYR010000007">
    <property type="protein sequence ID" value="KAK7354849.1"/>
    <property type="molecule type" value="Genomic_DNA"/>
</dbReference>
<evidence type="ECO:0000313" key="2">
    <source>
        <dbReference type="Proteomes" id="UP001374584"/>
    </source>
</evidence>
<dbReference type="AlphaFoldDB" id="A0AAN9ML76"/>
<organism evidence="1 2">
    <name type="scientific">Phaseolus coccineus</name>
    <name type="common">Scarlet runner bean</name>
    <name type="synonym">Phaseolus multiflorus</name>
    <dbReference type="NCBI Taxonomy" id="3886"/>
    <lineage>
        <taxon>Eukaryota</taxon>
        <taxon>Viridiplantae</taxon>
        <taxon>Streptophyta</taxon>
        <taxon>Embryophyta</taxon>
        <taxon>Tracheophyta</taxon>
        <taxon>Spermatophyta</taxon>
        <taxon>Magnoliopsida</taxon>
        <taxon>eudicotyledons</taxon>
        <taxon>Gunneridae</taxon>
        <taxon>Pentapetalae</taxon>
        <taxon>rosids</taxon>
        <taxon>fabids</taxon>
        <taxon>Fabales</taxon>
        <taxon>Fabaceae</taxon>
        <taxon>Papilionoideae</taxon>
        <taxon>50 kb inversion clade</taxon>
        <taxon>NPAAA clade</taxon>
        <taxon>indigoferoid/millettioid clade</taxon>
        <taxon>Phaseoleae</taxon>
        <taxon>Phaseolus</taxon>
    </lineage>
</organism>
<dbReference type="Proteomes" id="UP001374584">
    <property type="component" value="Unassembled WGS sequence"/>
</dbReference>
<evidence type="ECO:0000313" key="1">
    <source>
        <dbReference type="EMBL" id="KAK7354849.1"/>
    </source>
</evidence>